<reference evidence="1" key="1">
    <citation type="journal article" date="2020" name="Phytopathology">
        <title>Genome Sequence Resources of Colletotrichum truncatum, C. plurivorum, C. musicola, and C. sojae: Four Species Pathogenic to Soybean (Glycine max).</title>
        <authorList>
            <person name="Rogerio F."/>
            <person name="Boufleur T.R."/>
            <person name="Ciampi-Guillardi M."/>
            <person name="Sukno S.A."/>
            <person name="Thon M.R."/>
            <person name="Massola Junior N.S."/>
            <person name="Baroncelli R."/>
        </authorList>
    </citation>
    <scope>NUCLEOTIDE SEQUENCE</scope>
    <source>
        <strain evidence="1">LFN0074</strain>
    </source>
</reference>
<proteinExistence type="predicted"/>
<evidence type="ECO:0000313" key="1">
    <source>
        <dbReference type="EMBL" id="KAF6831260.1"/>
    </source>
</evidence>
<dbReference type="Proteomes" id="UP000639643">
    <property type="component" value="Unassembled WGS sequence"/>
</dbReference>
<comment type="caution">
    <text evidence="1">The sequence shown here is derived from an EMBL/GenBank/DDBJ whole genome shotgun (WGS) entry which is preliminary data.</text>
</comment>
<evidence type="ECO:0000313" key="2">
    <source>
        <dbReference type="Proteomes" id="UP000639643"/>
    </source>
</evidence>
<gene>
    <name evidence="1" type="ORF">CMUS01_07419</name>
</gene>
<dbReference type="AlphaFoldDB" id="A0A8H6NG20"/>
<dbReference type="EMBL" id="WIGM01000265">
    <property type="protein sequence ID" value="KAF6831260.1"/>
    <property type="molecule type" value="Genomic_DNA"/>
</dbReference>
<name>A0A8H6NG20_9PEZI</name>
<keyword evidence="2" id="KW-1185">Reference proteome</keyword>
<accession>A0A8H6NG20</accession>
<dbReference type="OrthoDB" id="10009520at2759"/>
<organism evidence="1 2">
    <name type="scientific">Colletotrichum musicola</name>
    <dbReference type="NCBI Taxonomy" id="2175873"/>
    <lineage>
        <taxon>Eukaryota</taxon>
        <taxon>Fungi</taxon>
        <taxon>Dikarya</taxon>
        <taxon>Ascomycota</taxon>
        <taxon>Pezizomycotina</taxon>
        <taxon>Sordariomycetes</taxon>
        <taxon>Hypocreomycetidae</taxon>
        <taxon>Glomerellales</taxon>
        <taxon>Glomerellaceae</taxon>
        <taxon>Colletotrichum</taxon>
        <taxon>Colletotrichum orchidearum species complex</taxon>
    </lineage>
</organism>
<sequence>MGACGHAYCRDCFVNWFTYADTWATMPALRYECHIREQVCGYEISLKERKAYLAPDAYETILANSASSDIYERPRQNTACPKEGCSQLYNPGRRASHRPSAVLGTGTTTMSSPYYKPGLPAFYNDFDLRHVNGASVVFSAGGEVQCIKLVKDFSAIRMHGLEPNQFNQTTLAAQLMDSETPTTIKVSFRQRHFPIISNTVIVGYNPSLPAELKVIGLRHINGASVIYGSGGRVLSCKLLQDFSAICVDGLGPHQFHAAAIRAILALLGVQRGAMIEPRYDDDTHSQHVVVMMSSSQVTLATTTPYVPLLIYKRRLINGAMSRPEVMELEVSHVHDNKYDAADLPSGRGMSRCEVMERGVCAAENTIRLAGLTSAGFNCTATFDTGDECYAHMRLVPGSYDGVTMIDAGGNPVLDEEEMEEQRA</sequence>
<protein>
    <submittedName>
        <fullName evidence="1">Ariadne ring protein</fullName>
    </submittedName>
</protein>